<dbReference type="EMBL" id="JPMI01000294">
    <property type="protein sequence ID" value="KFA88363.1"/>
    <property type="molecule type" value="Genomic_DNA"/>
</dbReference>
<protein>
    <recommendedName>
        <fullName evidence="3">Lipoprotein</fullName>
    </recommendedName>
</protein>
<dbReference type="AlphaFoldDB" id="A0A084SIS8"/>
<dbReference type="PROSITE" id="PS51257">
    <property type="entry name" value="PROKAR_LIPOPROTEIN"/>
    <property type="match status" value="1"/>
</dbReference>
<evidence type="ECO:0008006" key="3">
    <source>
        <dbReference type="Google" id="ProtNLM"/>
    </source>
</evidence>
<accession>A0A084SIS8</accession>
<evidence type="ECO:0000313" key="2">
    <source>
        <dbReference type="Proteomes" id="UP000028547"/>
    </source>
</evidence>
<evidence type="ECO:0000313" key="1">
    <source>
        <dbReference type="EMBL" id="KFA88363.1"/>
    </source>
</evidence>
<sequence length="172" mass="18241">MRNLGIAVVLTVLAGCGGGDEIRRYRVVVDPAPLSALPNSCYRGGTPPSPRVEERNLYRDFIWTVWEAGSADRAFLELDAPEGGWPLGDAPPVQLSGAIAGTGDSFSAERVQVSADGQVLESTTLRIVFEDLDTLSRGVVELRSSCAACAGGSALSCDARLAFTARQEILQE</sequence>
<proteinExistence type="predicted"/>
<reference evidence="1 2" key="1">
    <citation type="submission" date="2014-07" db="EMBL/GenBank/DDBJ databases">
        <title>Draft Genome Sequence of Gephyronic Acid Producer, Cystobacter violaceus Strain Cb vi76.</title>
        <authorList>
            <person name="Stevens D.C."/>
            <person name="Young J."/>
            <person name="Carmichael R."/>
            <person name="Tan J."/>
            <person name="Taylor R.E."/>
        </authorList>
    </citation>
    <scope>NUCLEOTIDE SEQUENCE [LARGE SCALE GENOMIC DNA]</scope>
    <source>
        <strain evidence="1 2">Cb vi76</strain>
    </source>
</reference>
<dbReference type="Proteomes" id="UP000028547">
    <property type="component" value="Unassembled WGS sequence"/>
</dbReference>
<dbReference type="RefSeq" id="WP_043408929.1">
    <property type="nucleotide sequence ID" value="NZ_JPMI01000294.1"/>
</dbReference>
<gene>
    <name evidence="1" type="ORF">Q664_41620</name>
</gene>
<comment type="caution">
    <text evidence="1">The sequence shown here is derived from an EMBL/GenBank/DDBJ whole genome shotgun (WGS) entry which is preliminary data.</text>
</comment>
<organism evidence="1 2">
    <name type="scientific">Archangium violaceum Cb vi76</name>
    <dbReference type="NCBI Taxonomy" id="1406225"/>
    <lineage>
        <taxon>Bacteria</taxon>
        <taxon>Pseudomonadati</taxon>
        <taxon>Myxococcota</taxon>
        <taxon>Myxococcia</taxon>
        <taxon>Myxococcales</taxon>
        <taxon>Cystobacterineae</taxon>
        <taxon>Archangiaceae</taxon>
        <taxon>Archangium</taxon>
    </lineage>
</organism>
<name>A0A084SIS8_9BACT</name>